<comment type="caution">
    <text evidence="1">The sequence shown here is derived from an EMBL/GenBank/DDBJ whole genome shotgun (WGS) entry which is preliminary data.</text>
</comment>
<dbReference type="EMBL" id="MU268414">
    <property type="protein sequence ID" value="KAH7904616.1"/>
    <property type="molecule type" value="Genomic_DNA"/>
</dbReference>
<evidence type="ECO:0000313" key="2">
    <source>
        <dbReference type="Proteomes" id="UP000790377"/>
    </source>
</evidence>
<organism evidence="1 2">
    <name type="scientific">Hygrophoropsis aurantiaca</name>
    <dbReference type="NCBI Taxonomy" id="72124"/>
    <lineage>
        <taxon>Eukaryota</taxon>
        <taxon>Fungi</taxon>
        <taxon>Dikarya</taxon>
        <taxon>Basidiomycota</taxon>
        <taxon>Agaricomycotina</taxon>
        <taxon>Agaricomycetes</taxon>
        <taxon>Agaricomycetidae</taxon>
        <taxon>Boletales</taxon>
        <taxon>Coniophorineae</taxon>
        <taxon>Hygrophoropsidaceae</taxon>
        <taxon>Hygrophoropsis</taxon>
    </lineage>
</organism>
<gene>
    <name evidence="1" type="ORF">BJ138DRAFT_1130883</name>
</gene>
<accession>A0ACB7ZU71</accession>
<reference evidence="1" key="1">
    <citation type="journal article" date="2021" name="New Phytol.">
        <title>Evolutionary innovations through gain and loss of genes in the ectomycorrhizal Boletales.</title>
        <authorList>
            <person name="Wu G."/>
            <person name="Miyauchi S."/>
            <person name="Morin E."/>
            <person name="Kuo A."/>
            <person name="Drula E."/>
            <person name="Varga T."/>
            <person name="Kohler A."/>
            <person name="Feng B."/>
            <person name="Cao Y."/>
            <person name="Lipzen A."/>
            <person name="Daum C."/>
            <person name="Hundley H."/>
            <person name="Pangilinan J."/>
            <person name="Johnson J."/>
            <person name="Barry K."/>
            <person name="LaButti K."/>
            <person name="Ng V."/>
            <person name="Ahrendt S."/>
            <person name="Min B."/>
            <person name="Choi I.G."/>
            <person name="Park H."/>
            <person name="Plett J.M."/>
            <person name="Magnuson J."/>
            <person name="Spatafora J.W."/>
            <person name="Nagy L.G."/>
            <person name="Henrissat B."/>
            <person name="Grigoriev I.V."/>
            <person name="Yang Z.L."/>
            <person name="Xu J."/>
            <person name="Martin F.M."/>
        </authorList>
    </citation>
    <scope>NUCLEOTIDE SEQUENCE</scope>
    <source>
        <strain evidence="1">ATCC 28755</strain>
    </source>
</reference>
<protein>
    <submittedName>
        <fullName evidence="1">Uncharacterized protein</fullName>
    </submittedName>
</protein>
<dbReference type="Proteomes" id="UP000790377">
    <property type="component" value="Unassembled WGS sequence"/>
</dbReference>
<keyword evidence="2" id="KW-1185">Reference proteome</keyword>
<proteinExistence type="predicted"/>
<evidence type="ECO:0000313" key="1">
    <source>
        <dbReference type="EMBL" id="KAH7904616.1"/>
    </source>
</evidence>
<sequence>MFTMANTTLESHPSDTSGLHVPVPSSPLPTSIREERTDPLQVAIVGVAAELPSGSYSHKNLDYKSFAEFLSNKGEAYEDIPSERFNLRSWSGHGLGQVTATRGAFLKDVGMFDHVEFGISAKDARAMAVSTRKLIELSFLSLLDSGIDYRGQNVGCYASGTAFDILSVAEPDGLEPKGSFAGIPCMIANKISYHLDLRGPSIPVDTACSSSLTALHLAVQALQTGECEAAVVGGCQMNLRVIDFILYSQGSVLAPDGKCKPFDSGANGFSKGEGAVVVVLKRYSDALRDGDHIYGTILGTGLSSTGSPAPAYAPVADAQADAMRRAYRGTGHNPRDVDFVEVHATGTAAGDPIEANWVGENFGRSEELLIGSVKGNIGHLEISAFLASLCKVLSVFESHIIPANVNLVHRNPAIRWDAYGLRVPLEATAISPRASSGKFLISMCSSGIGGANGHVVLESPSPELACQDEPLRGGPVLLVVGGLSPRSCSAIADVTAEVAGTNPDQWPSLSTISGRRARQMTWRTFAVARPDREGLQLTFPAPILSPKVKAPIVFVFSGQGPQHIHMGRQLYAAYPTFRSSITLLDDHHQKVTGVSLVERWGLFGGDGSASELPDVWPIAVILPALAMVQMAMFDLLRSFGLVPDLLVGHSAGETALLYASGAGTKEMALEIAIARGQIMALVESAQGAMAALACSPAEARSLIHAVLDDVPGTEGILEIACFNAPDAVTIAGLEYFVDKSVAAATQQGYFARKIRTRVAVHSSMLDAWKEDFGAAISSVYSRHPGDHIPKIPTYSTYTGDILDSFTEEYFWHNTRYPVLFSQAAGRILRAHPSASVVEISPHPALSSYLRALGASASSVVCPMRRSKVLEDGHEQAVLLAALGQVVVLGHNAIDFRVLNDQQRVDRRVDLPSYPFAKKLVPYLPESSRVLQKQFAPRNGPLNYLDLRLNHETHPELAQHVIKGEPVMPASGFLEMALELGARVLWDVQFHAILSLSSEIPLSVEIAVDELHWSITSRGGISAKYGELDKKKRRIHAEGYMSRQPVEDLDPINVSAIRKRCEALNMEGFYDSLRYFAQYGPVYQRATEVYIGMRELLVKVSGADNDLPGFEEYIVHPAILDACFHAIVHPDFTSDWDRNAYYLPSRVGAFVLYSRLLREQSVVYAHVTLKEWLPDQLTVDICVTNEGGAAICTLHDLVAQRHFSTSRNVTKRFDVLHQTWGIRALDSYALHHNAETTTKRTGSLSSENAYSSDLIISPSPPPQENGIHQDGLHNPPLQVSVFEEVEEVCRNFLTHAIECCGKKVVRILGIDDGPNTLHQCLVSLVSSLANCVPVYFAAAKDPGTFAEHLKAPFVRSFPFDLCLSMDQQGVAEGSFDVVVGLQVLSSPLSAHEDVKKLSTLLVPGGLLVLAEAGQEKSDNPPATCYTKTVNLNPDLQGSPGPWKTILPCLWIGESTSHCDLQEGARKDYVVLVGQSPSISLQRPTTQFSSSPQGLLILPHAIGQEIALQSALRKLDVDTVVDVWFTSTHGLDADAARGFTRSLRRELPLWNISLAIFHESCMPAERNQIVCQLSAIPGMEPEVVVDDNYQILVPRFYESSEPSHTSGLGRALPALGAMDVEVEVVATVPSVAGIHGVVGRVARVKDDSYSHLLGSTVVSVVFDSPEKTVLLHRGVVATLDPNLDTPSVIATLAPAFFIAGLALGSSFLRDSSRILPGRLILMSDDSPFSQALSWAFSTMGVQHLQMASDASPLDLRSLRLQSGDVVVCPHRAQNGILQTFVRDGIRVVEWGSHLSSTSISDPWFIGDALQAFVARTRGSQMPNMDRPVEFLTSMSTTLFKPDVAYLLIGGIGSLGMQVSRWMYEKGARHIVLTSRSGLKSLERAGDKTALRTLTYLETREDLSLRLEASDASSSADMERVVAGITRPIAGCMFLATVYADCSFFSQTASSFEASFKPKLGALRGLETVLDLNKMDFVVAFSSIATAGNAGQVNYASANTALDGAIQKYRNAFSLVAPAITDSAVVTGRADSEQDPARLQHLLSWGFSARELCDCIEDGIMKLVEGPFVLYIPDLDWNQVQKHLGPSQLYNHLVKIPSESASLPLDRNGDVLRDIVLQFVDVQPDEFSPDVPLTSYGLDSLSAGRLSIALRPLLVISQLQLLGDLTMGDIRCRVDVKREAHATEAQSDSRNLFLWESLNEEGKPLVKLVDVGGIPFILMHGGSGNILPFLPLQQPFTTSLWALQTTPDTPMDSVGSMARFYYDHIKAAQGEGPYRLGCFSGTSIVLFALAKLFEANGDQVVQLLIVDHFPLLFTSALYVPDDESIKQRSPSTHSIRHTLKSAVALRPPNTPVHGALVQNLF</sequence>
<name>A0ACB7ZU71_9AGAM</name>